<comment type="caution">
    <text evidence="2">The sequence shown here is derived from an EMBL/GenBank/DDBJ whole genome shotgun (WGS) entry which is preliminary data.</text>
</comment>
<feature type="compositionally biased region" description="Acidic residues" evidence="1">
    <location>
        <begin position="38"/>
        <end position="66"/>
    </location>
</feature>
<reference evidence="2 3" key="1">
    <citation type="submission" date="2019-09" db="EMBL/GenBank/DDBJ databases">
        <title>The hologenome of the rock-dwelling lichen Lasallia pustulata.</title>
        <authorList>
            <person name="Greshake Tzovaras B."/>
            <person name="Segers F."/>
            <person name="Bicker A."/>
            <person name="Dal Grande F."/>
            <person name="Otte J."/>
            <person name="Hankeln T."/>
            <person name="Schmitt I."/>
            <person name="Ebersberger I."/>
        </authorList>
    </citation>
    <scope>NUCLEOTIDE SEQUENCE [LARGE SCALE GENOMIC DNA]</scope>
    <source>
        <strain evidence="2">A1-1</strain>
    </source>
</reference>
<feature type="compositionally biased region" description="Basic and acidic residues" evidence="1">
    <location>
        <begin position="7"/>
        <end position="37"/>
    </location>
</feature>
<feature type="compositionally biased region" description="Basic and acidic residues" evidence="1">
    <location>
        <begin position="80"/>
        <end position="91"/>
    </location>
</feature>
<feature type="region of interest" description="Disordered" evidence="1">
    <location>
        <begin position="1"/>
        <end position="107"/>
    </location>
</feature>
<protein>
    <submittedName>
        <fullName evidence="2">Uncharacterized protein</fullName>
    </submittedName>
</protein>
<dbReference type="Proteomes" id="UP000324767">
    <property type="component" value="Unassembled WGS sequence"/>
</dbReference>
<gene>
    <name evidence="2" type="ORF">FRX48_00762</name>
</gene>
<dbReference type="EMBL" id="VXIT01000001">
    <property type="protein sequence ID" value="KAA6416043.1"/>
    <property type="molecule type" value="Genomic_DNA"/>
</dbReference>
<evidence type="ECO:0000313" key="2">
    <source>
        <dbReference type="EMBL" id="KAA6416043.1"/>
    </source>
</evidence>
<dbReference type="AlphaFoldDB" id="A0A5M8Q4C2"/>
<evidence type="ECO:0000256" key="1">
    <source>
        <dbReference type="SAM" id="MobiDB-lite"/>
    </source>
</evidence>
<sequence>MKGPWKGVREPDETSPQDDKAGKGTGEESGPDARREDEVTEDEVTEDELMEDELREDDTDSAEDETSVLPGILASAGTGREADGAREERGMFRGARAGQSLGDIEEL</sequence>
<name>A0A5M8Q4C2_9LECA</name>
<evidence type="ECO:0000313" key="3">
    <source>
        <dbReference type="Proteomes" id="UP000324767"/>
    </source>
</evidence>
<organism evidence="2 3">
    <name type="scientific">Lasallia pustulata</name>
    <dbReference type="NCBI Taxonomy" id="136370"/>
    <lineage>
        <taxon>Eukaryota</taxon>
        <taxon>Fungi</taxon>
        <taxon>Dikarya</taxon>
        <taxon>Ascomycota</taxon>
        <taxon>Pezizomycotina</taxon>
        <taxon>Lecanoromycetes</taxon>
        <taxon>OSLEUM clade</taxon>
        <taxon>Umbilicariomycetidae</taxon>
        <taxon>Umbilicariales</taxon>
        <taxon>Umbilicariaceae</taxon>
        <taxon>Lasallia</taxon>
    </lineage>
</organism>
<proteinExistence type="predicted"/>
<accession>A0A5M8Q4C2</accession>